<proteinExistence type="predicted"/>
<sequence>MTPVVRSCLWTSSSQTRCRLCRSHSPKAGLNPLECHEGPPKGSNMSQAVIMSEMVNQAAKKRSSLLLVWSSKTRSFRFFQTCQHTTSKPILQSLARSEPISVLRRVGMHMVNQLTKSTNPFIIPEPNLRTITKIPRGMSLNKVPRARDAFPEPNPQYHTRFFQSKREKSYPIAKPPGNGKVLNQAHFGYRD</sequence>
<dbReference type="EMBL" id="JAAIUW010000008">
    <property type="protein sequence ID" value="KAF7820403.1"/>
    <property type="molecule type" value="Genomic_DNA"/>
</dbReference>
<evidence type="ECO:0000313" key="2">
    <source>
        <dbReference type="Proteomes" id="UP000634136"/>
    </source>
</evidence>
<protein>
    <submittedName>
        <fullName evidence="1">Uncharacterized protein</fullName>
    </submittedName>
</protein>
<accession>A0A834TEB5</accession>
<dbReference type="Proteomes" id="UP000634136">
    <property type="component" value="Unassembled WGS sequence"/>
</dbReference>
<comment type="caution">
    <text evidence="1">The sequence shown here is derived from an EMBL/GenBank/DDBJ whole genome shotgun (WGS) entry which is preliminary data.</text>
</comment>
<dbReference type="AlphaFoldDB" id="A0A834TEB5"/>
<name>A0A834TEB5_9FABA</name>
<keyword evidence="2" id="KW-1185">Reference proteome</keyword>
<evidence type="ECO:0000313" key="1">
    <source>
        <dbReference type="EMBL" id="KAF7820403.1"/>
    </source>
</evidence>
<organism evidence="1 2">
    <name type="scientific">Senna tora</name>
    <dbReference type="NCBI Taxonomy" id="362788"/>
    <lineage>
        <taxon>Eukaryota</taxon>
        <taxon>Viridiplantae</taxon>
        <taxon>Streptophyta</taxon>
        <taxon>Embryophyta</taxon>
        <taxon>Tracheophyta</taxon>
        <taxon>Spermatophyta</taxon>
        <taxon>Magnoliopsida</taxon>
        <taxon>eudicotyledons</taxon>
        <taxon>Gunneridae</taxon>
        <taxon>Pentapetalae</taxon>
        <taxon>rosids</taxon>
        <taxon>fabids</taxon>
        <taxon>Fabales</taxon>
        <taxon>Fabaceae</taxon>
        <taxon>Caesalpinioideae</taxon>
        <taxon>Cassia clade</taxon>
        <taxon>Senna</taxon>
    </lineage>
</organism>
<reference evidence="1" key="1">
    <citation type="submission" date="2020-09" db="EMBL/GenBank/DDBJ databases">
        <title>Genome-Enabled Discovery of Anthraquinone Biosynthesis in Senna tora.</title>
        <authorList>
            <person name="Kang S.-H."/>
            <person name="Pandey R.P."/>
            <person name="Lee C.-M."/>
            <person name="Sim J.-S."/>
            <person name="Jeong J.-T."/>
            <person name="Choi B.-S."/>
            <person name="Jung M."/>
            <person name="Ginzburg D."/>
            <person name="Zhao K."/>
            <person name="Won S.Y."/>
            <person name="Oh T.-J."/>
            <person name="Yu Y."/>
            <person name="Kim N.-H."/>
            <person name="Lee O.R."/>
            <person name="Lee T.-H."/>
            <person name="Bashyal P."/>
            <person name="Kim T.-S."/>
            <person name="Lee W.-H."/>
            <person name="Kawkins C."/>
            <person name="Kim C.-K."/>
            <person name="Kim J.S."/>
            <person name="Ahn B.O."/>
            <person name="Rhee S.Y."/>
            <person name="Sohng J.K."/>
        </authorList>
    </citation>
    <scope>NUCLEOTIDE SEQUENCE</scope>
    <source>
        <tissue evidence="1">Leaf</tissue>
    </source>
</reference>
<gene>
    <name evidence="1" type="ORF">G2W53_025858</name>
</gene>